<evidence type="ECO:0000313" key="2">
    <source>
        <dbReference type="EMBL" id="KEQ73854.1"/>
    </source>
</evidence>
<evidence type="ECO:0000313" key="3">
    <source>
        <dbReference type="Proteomes" id="UP000027730"/>
    </source>
</evidence>
<gene>
    <name evidence="2" type="ORF">M436DRAFT_81278</name>
</gene>
<accession>A0A074WQH7</accession>
<dbReference type="RefSeq" id="XP_013428282.1">
    <property type="nucleotide sequence ID" value="XM_013572828.1"/>
</dbReference>
<reference evidence="2 3" key="1">
    <citation type="journal article" date="2014" name="BMC Genomics">
        <title>Genome sequencing of four Aureobasidium pullulans varieties: biotechnological potential, stress tolerance, and description of new species.</title>
        <authorList>
            <person name="Gostin Ar C."/>
            <person name="Ohm R.A."/>
            <person name="Kogej T."/>
            <person name="Sonjak S."/>
            <person name="Turk M."/>
            <person name="Zajc J."/>
            <person name="Zalar P."/>
            <person name="Grube M."/>
            <person name="Sun H."/>
            <person name="Han J."/>
            <person name="Sharma A."/>
            <person name="Chiniquy J."/>
            <person name="Ngan C.Y."/>
            <person name="Lipzen A."/>
            <person name="Barry K."/>
            <person name="Grigoriev I.V."/>
            <person name="Gunde-Cimerman N."/>
        </authorList>
    </citation>
    <scope>NUCLEOTIDE SEQUENCE [LARGE SCALE GENOMIC DNA]</scope>
    <source>
        <strain evidence="2 3">CBS 147.97</strain>
    </source>
</reference>
<dbReference type="OrthoDB" id="3906450at2759"/>
<dbReference type="EMBL" id="KL584708">
    <property type="protein sequence ID" value="KEQ73854.1"/>
    <property type="molecule type" value="Genomic_DNA"/>
</dbReference>
<sequence>MPPRLYICCHFEISNEHNGPPSRPRAASRTTQDVRRTSRRHSPNRERPRERSRADRLRHHSHHRSESASRTNNDHPPTTPRSTTQAPPNHALTTQNLYKSTHKSEQHRQAKSAHQKPVTSPRQAKQNYIAKWLQGLRSMSALSSSATKTKSGSDEESSSVEVVAARDAKGRGKGIRVVSDEVEEGTGVGGEEGEV</sequence>
<dbReference type="AlphaFoldDB" id="A0A074WQH7"/>
<feature type="region of interest" description="Disordered" evidence="1">
    <location>
        <begin position="141"/>
        <end position="195"/>
    </location>
</feature>
<dbReference type="Proteomes" id="UP000027730">
    <property type="component" value="Unassembled WGS sequence"/>
</dbReference>
<feature type="region of interest" description="Disordered" evidence="1">
    <location>
        <begin position="13"/>
        <end position="124"/>
    </location>
</feature>
<protein>
    <submittedName>
        <fullName evidence="2">Uncharacterized protein</fullName>
    </submittedName>
</protein>
<evidence type="ECO:0000256" key="1">
    <source>
        <dbReference type="SAM" id="MobiDB-lite"/>
    </source>
</evidence>
<name>A0A074WQH7_9PEZI</name>
<dbReference type="GeneID" id="25416757"/>
<keyword evidence="3" id="KW-1185">Reference proteome</keyword>
<feature type="compositionally biased region" description="Basic and acidic residues" evidence="1">
    <location>
        <begin position="43"/>
        <end position="55"/>
    </location>
</feature>
<proteinExistence type="predicted"/>
<organism evidence="2 3">
    <name type="scientific">Aureobasidium namibiae CBS 147.97</name>
    <dbReference type="NCBI Taxonomy" id="1043004"/>
    <lineage>
        <taxon>Eukaryota</taxon>
        <taxon>Fungi</taxon>
        <taxon>Dikarya</taxon>
        <taxon>Ascomycota</taxon>
        <taxon>Pezizomycotina</taxon>
        <taxon>Dothideomycetes</taxon>
        <taxon>Dothideomycetidae</taxon>
        <taxon>Dothideales</taxon>
        <taxon>Saccotheciaceae</taxon>
        <taxon>Aureobasidium</taxon>
    </lineage>
</organism>
<dbReference type="HOGENOM" id="CLU_096539_0_0_1"/>
<feature type="compositionally biased region" description="Gly residues" evidence="1">
    <location>
        <begin position="186"/>
        <end position="195"/>
    </location>
</feature>
<feature type="compositionally biased region" description="Polar residues" evidence="1">
    <location>
        <begin position="74"/>
        <end position="99"/>
    </location>
</feature>
<feature type="compositionally biased region" description="Low complexity" evidence="1">
    <location>
        <begin position="141"/>
        <end position="150"/>
    </location>
</feature>